<organism evidence="1 2">
    <name type="scientific">[Clostridium] methylpentosum DSM 5476</name>
    <dbReference type="NCBI Taxonomy" id="537013"/>
    <lineage>
        <taxon>Bacteria</taxon>
        <taxon>Bacillati</taxon>
        <taxon>Bacillota</taxon>
        <taxon>Clostridia</taxon>
        <taxon>Eubacteriales</taxon>
        <taxon>Oscillospiraceae</taxon>
        <taxon>Oscillospiraceae incertae sedis</taxon>
    </lineage>
</organism>
<proteinExistence type="predicted"/>
<dbReference type="STRING" id="537013.CLOSTMETH_03640"/>
<dbReference type="AlphaFoldDB" id="C0EIE5"/>
<reference evidence="1 2" key="1">
    <citation type="submission" date="2009-01" db="EMBL/GenBank/DDBJ databases">
        <authorList>
            <person name="Fulton L."/>
            <person name="Clifton S."/>
            <person name="Fulton B."/>
            <person name="Xu J."/>
            <person name="Minx P."/>
            <person name="Pepin K.H."/>
            <person name="Johnson M."/>
            <person name="Bhonagiri V."/>
            <person name="Nash W.E."/>
            <person name="Mardis E.R."/>
            <person name="Wilson R.K."/>
        </authorList>
    </citation>
    <scope>NUCLEOTIDE SEQUENCE [LARGE SCALE GENOMIC DNA]</scope>
    <source>
        <strain evidence="1 2">DSM 5476</strain>
    </source>
</reference>
<dbReference type="HOGENOM" id="CLU_2381117_0_0_9"/>
<dbReference type="EMBL" id="ACEC01000126">
    <property type="protein sequence ID" value="EEG28741.1"/>
    <property type="molecule type" value="Genomic_DNA"/>
</dbReference>
<accession>C0EIE5</accession>
<gene>
    <name evidence="1" type="ORF">CLOSTMETH_03640</name>
</gene>
<reference evidence="1 2" key="2">
    <citation type="submission" date="2009-02" db="EMBL/GenBank/DDBJ databases">
        <title>Draft genome sequence of Clostridium methylpentosum (DSM 5476).</title>
        <authorList>
            <person name="Sudarsanam P."/>
            <person name="Ley R."/>
            <person name="Guruge J."/>
            <person name="Turnbaugh P.J."/>
            <person name="Mahowald M."/>
            <person name="Liep D."/>
            <person name="Gordon J."/>
        </authorList>
    </citation>
    <scope>NUCLEOTIDE SEQUENCE [LARGE SCALE GENOMIC DNA]</scope>
    <source>
        <strain evidence="1 2">DSM 5476</strain>
    </source>
</reference>
<evidence type="ECO:0000313" key="2">
    <source>
        <dbReference type="Proteomes" id="UP000003340"/>
    </source>
</evidence>
<sequence length="94" mass="10008">MVWNKAEDAGGLSPAKDNNAVFTAELVSFYSPIALRDDGTIRLGPALSSSVFVALPAEMKAVCVLAALERGRKMAYSELLCSVNLPVILISRPV</sequence>
<comment type="caution">
    <text evidence="1">The sequence shown here is derived from an EMBL/GenBank/DDBJ whole genome shotgun (WGS) entry which is preliminary data.</text>
</comment>
<keyword evidence="2" id="KW-1185">Reference proteome</keyword>
<protein>
    <submittedName>
        <fullName evidence="1">Uncharacterized protein</fullName>
    </submittedName>
</protein>
<name>C0EIE5_9FIRM</name>
<evidence type="ECO:0000313" key="1">
    <source>
        <dbReference type="EMBL" id="EEG28741.1"/>
    </source>
</evidence>
<dbReference type="Proteomes" id="UP000003340">
    <property type="component" value="Unassembled WGS sequence"/>
</dbReference>